<dbReference type="EMBL" id="LSRX01000315">
    <property type="protein sequence ID" value="OLQ00816.1"/>
    <property type="molecule type" value="Genomic_DNA"/>
</dbReference>
<evidence type="ECO:0000313" key="3">
    <source>
        <dbReference type="Proteomes" id="UP000186817"/>
    </source>
</evidence>
<evidence type="ECO:0000313" key="2">
    <source>
        <dbReference type="EMBL" id="OLQ00816.1"/>
    </source>
</evidence>
<dbReference type="AlphaFoldDB" id="A0A1Q9E061"/>
<proteinExistence type="predicted"/>
<organism evidence="2 3">
    <name type="scientific">Symbiodinium microadriaticum</name>
    <name type="common">Dinoflagellate</name>
    <name type="synonym">Zooxanthella microadriatica</name>
    <dbReference type="NCBI Taxonomy" id="2951"/>
    <lineage>
        <taxon>Eukaryota</taxon>
        <taxon>Sar</taxon>
        <taxon>Alveolata</taxon>
        <taxon>Dinophyceae</taxon>
        <taxon>Suessiales</taxon>
        <taxon>Symbiodiniaceae</taxon>
        <taxon>Symbiodinium</taxon>
    </lineage>
</organism>
<feature type="compositionally biased region" description="Low complexity" evidence="1">
    <location>
        <begin position="81"/>
        <end position="91"/>
    </location>
</feature>
<dbReference type="Proteomes" id="UP000186817">
    <property type="component" value="Unassembled WGS sequence"/>
</dbReference>
<evidence type="ECO:0008006" key="4">
    <source>
        <dbReference type="Google" id="ProtNLM"/>
    </source>
</evidence>
<reference evidence="2 3" key="1">
    <citation type="submission" date="2016-02" db="EMBL/GenBank/DDBJ databases">
        <title>Genome analysis of coral dinoflagellate symbionts highlights evolutionary adaptations to a symbiotic lifestyle.</title>
        <authorList>
            <person name="Aranda M."/>
            <person name="Li Y."/>
            <person name="Liew Y.J."/>
            <person name="Baumgarten S."/>
            <person name="Simakov O."/>
            <person name="Wilson M."/>
            <person name="Piel J."/>
            <person name="Ashoor H."/>
            <person name="Bougouffa S."/>
            <person name="Bajic V.B."/>
            <person name="Ryu T."/>
            <person name="Ravasi T."/>
            <person name="Bayer T."/>
            <person name="Micklem G."/>
            <person name="Kim H."/>
            <person name="Bhak J."/>
            <person name="Lajeunesse T.C."/>
            <person name="Voolstra C.R."/>
        </authorList>
    </citation>
    <scope>NUCLEOTIDE SEQUENCE [LARGE SCALE GENOMIC DNA]</scope>
    <source>
        <strain evidence="2 3">CCMP2467</strain>
    </source>
</reference>
<sequence length="139" mass="15116">MLYPLCASFGSRGHPFSCNAACKYATKGKGCKDGADCDHCHLCTWKKSVSQNRRTRPAGRPRKPRCAKEADVGGDDEDAADAAGVADVADCAADDDDDDEDDVDDDDDDDGCDEFESRTAAMREMRGWLQGRQRYLLGA</sequence>
<accession>A0A1Q9E061</accession>
<name>A0A1Q9E061_SYMMI</name>
<keyword evidence="3" id="KW-1185">Reference proteome</keyword>
<feature type="compositionally biased region" description="Acidic residues" evidence="1">
    <location>
        <begin position="92"/>
        <end position="114"/>
    </location>
</feature>
<gene>
    <name evidence="2" type="ORF">AK812_SmicGene16493</name>
</gene>
<evidence type="ECO:0000256" key="1">
    <source>
        <dbReference type="SAM" id="MobiDB-lite"/>
    </source>
</evidence>
<dbReference type="OrthoDB" id="422417at2759"/>
<feature type="region of interest" description="Disordered" evidence="1">
    <location>
        <begin position="51"/>
        <end position="114"/>
    </location>
</feature>
<protein>
    <recommendedName>
        <fullName evidence="4">C3H1-type domain-containing protein</fullName>
    </recommendedName>
</protein>
<feature type="compositionally biased region" description="Basic residues" evidence="1">
    <location>
        <begin position="53"/>
        <end position="65"/>
    </location>
</feature>
<comment type="caution">
    <text evidence="2">The sequence shown here is derived from an EMBL/GenBank/DDBJ whole genome shotgun (WGS) entry which is preliminary data.</text>
</comment>